<feature type="compositionally biased region" description="Acidic residues" evidence="1">
    <location>
        <begin position="44"/>
        <end position="53"/>
    </location>
</feature>
<dbReference type="Proteomes" id="UP001200034">
    <property type="component" value="Unassembled WGS sequence"/>
</dbReference>
<comment type="caution">
    <text evidence="2">The sequence shown here is derived from an EMBL/GenBank/DDBJ whole genome shotgun (WGS) entry which is preliminary data.</text>
</comment>
<organism evidence="2 3">
    <name type="scientific">Drosophila rubida</name>
    <dbReference type="NCBI Taxonomy" id="30044"/>
    <lineage>
        <taxon>Eukaryota</taxon>
        <taxon>Metazoa</taxon>
        <taxon>Ecdysozoa</taxon>
        <taxon>Arthropoda</taxon>
        <taxon>Hexapoda</taxon>
        <taxon>Insecta</taxon>
        <taxon>Pterygota</taxon>
        <taxon>Neoptera</taxon>
        <taxon>Endopterygota</taxon>
        <taxon>Diptera</taxon>
        <taxon>Brachycera</taxon>
        <taxon>Muscomorpha</taxon>
        <taxon>Ephydroidea</taxon>
        <taxon>Drosophilidae</taxon>
        <taxon>Drosophila</taxon>
    </lineage>
</organism>
<proteinExistence type="predicted"/>
<protein>
    <submittedName>
        <fullName evidence="2">Uncharacterized protein</fullName>
    </submittedName>
</protein>
<keyword evidence="3" id="KW-1185">Reference proteome</keyword>
<feature type="region of interest" description="Disordered" evidence="1">
    <location>
        <begin position="44"/>
        <end position="76"/>
    </location>
</feature>
<evidence type="ECO:0000313" key="2">
    <source>
        <dbReference type="EMBL" id="KAH8386466.1"/>
    </source>
</evidence>
<evidence type="ECO:0000313" key="3">
    <source>
        <dbReference type="Proteomes" id="UP001200034"/>
    </source>
</evidence>
<dbReference type="AlphaFoldDB" id="A0AAD4KAN7"/>
<gene>
    <name evidence="2" type="ORF">KR093_000762</name>
</gene>
<name>A0AAD4KAN7_9MUSC</name>
<reference evidence="2" key="1">
    <citation type="journal article" date="2021" name="Mol. Ecol. Resour.">
        <title>Phylogenomic analyses of the genus Drosophila reveals genomic signals of climate adaptation.</title>
        <authorList>
            <person name="Li F."/>
            <person name="Rane R.V."/>
            <person name="Luria V."/>
            <person name="Xiong Z."/>
            <person name="Chen J."/>
            <person name="Li Z."/>
            <person name="Catullo R.A."/>
            <person name="Griffin P.C."/>
            <person name="Schiffer M."/>
            <person name="Pearce S."/>
            <person name="Lee S.F."/>
            <person name="McElroy K."/>
            <person name="Stocker A."/>
            <person name="Shirriffs J."/>
            <person name="Cockerell F."/>
            <person name="Coppin C."/>
            <person name="Sgro C.M."/>
            <person name="Karger A."/>
            <person name="Cain J.W."/>
            <person name="Weber J.A."/>
            <person name="Santpere G."/>
            <person name="Kirschner M.W."/>
            <person name="Hoffmann A.A."/>
            <person name="Oakeshott J.G."/>
            <person name="Zhang G."/>
        </authorList>
    </citation>
    <scope>NUCLEOTIDE SEQUENCE</scope>
    <source>
        <strain evidence="2">BGI-SZ-2011g</strain>
    </source>
</reference>
<evidence type="ECO:0000256" key="1">
    <source>
        <dbReference type="SAM" id="MobiDB-lite"/>
    </source>
</evidence>
<dbReference type="EMBL" id="JAJJHW010000095">
    <property type="protein sequence ID" value="KAH8386466.1"/>
    <property type="molecule type" value="Genomic_DNA"/>
</dbReference>
<accession>A0AAD4KAN7</accession>
<sequence>MEMETFCCICNVRLNQFSDLKICNKCLHDAEDHIFNAAIEEELDNIIDPEPESNGESPGTADNGAQGADNSPITEDEDDFEADIYSFLECEVLDDLGLCSDNSLNLNLSDWPILQSLLVLLKQQHEDTQ</sequence>